<feature type="transmembrane region" description="Helical" evidence="1">
    <location>
        <begin position="243"/>
        <end position="263"/>
    </location>
</feature>
<proteinExistence type="predicted"/>
<accession>A0ABS8Z8I2</accession>
<evidence type="ECO:0000313" key="2">
    <source>
        <dbReference type="EMBL" id="MCE7003328.1"/>
    </source>
</evidence>
<feature type="transmembrane region" description="Helical" evidence="1">
    <location>
        <begin position="184"/>
        <end position="203"/>
    </location>
</feature>
<dbReference type="EMBL" id="JAJVCN010000001">
    <property type="protein sequence ID" value="MCE7003328.1"/>
    <property type="molecule type" value="Genomic_DNA"/>
</dbReference>
<feature type="transmembrane region" description="Helical" evidence="1">
    <location>
        <begin position="215"/>
        <end position="237"/>
    </location>
</feature>
<feature type="transmembrane region" description="Helical" evidence="1">
    <location>
        <begin position="59"/>
        <end position="80"/>
    </location>
</feature>
<keyword evidence="3" id="KW-1185">Reference proteome</keyword>
<organism evidence="2 3">
    <name type="scientific">Kibdelosporangium philippinense</name>
    <dbReference type="NCBI Taxonomy" id="211113"/>
    <lineage>
        <taxon>Bacteria</taxon>
        <taxon>Bacillati</taxon>
        <taxon>Actinomycetota</taxon>
        <taxon>Actinomycetes</taxon>
        <taxon>Pseudonocardiales</taxon>
        <taxon>Pseudonocardiaceae</taxon>
        <taxon>Kibdelosporangium</taxon>
    </lineage>
</organism>
<name>A0ABS8Z8I2_9PSEU</name>
<keyword evidence="1" id="KW-1133">Transmembrane helix</keyword>
<feature type="transmembrane region" description="Helical" evidence="1">
    <location>
        <begin position="87"/>
        <end position="104"/>
    </location>
</feature>
<comment type="caution">
    <text evidence="2">The sequence shown here is derived from an EMBL/GenBank/DDBJ whole genome shotgun (WGS) entry which is preliminary data.</text>
</comment>
<keyword evidence="1" id="KW-0472">Membrane</keyword>
<evidence type="ECO:0000313" key="3">
    <source>
        <dbReference type="Proteomes" id="UP001521150"/>
    </source>
</evidence>
<gene>
    <name evidence="2" type="ORF">LWC34_10890</name>
</gene>
<keyword evidence="1" id="KW-0812">Transmembrane</keyword>
<reference evidence="2 3" key="1">
    <citation type="submission" date="2021-12" db="EMBL/GenBank/DDBJ databases">
        <title>Genome sequence of Kibdelosporangium philippinense ATCC 49844.</title>
        <authorList>
            <person name="Fedorov E.A."/>
            <person name="Omeragic M."/>
            <person name="Shalygina K.F."/>
            <person name="Maclea K.S."/>
        </authorList>
    </citation>
    <scope>NUCLEOTIDE SEQUENCE [LARGE SCALE GENOMIC DNA]</scope>
    <source>
        <strain evidence="2 3">ATCC 49844</strain>
    </source>
</reference>
<dbReference type="RefSeq" id="WP_233724862.1">
    <property type="nucleotide sequence ID" value="NZ_JAJVCN010000001.1"/>
</dbReference>
<sequence>MEVLLLRATLAPLLILLTSIAAQRLGPRFGGRLLGLPLTTAPFLVVLYLEHGPLVAADAAHGAALGQLTVVTFCLVYACLARKMRPVSTVAIAVLCGAAAEMLVAVTQSLWLSGVAIGTAVGATVLKSQGFNASVPMASKSVAAASADQPPPPRVSRWDLPVRMAVSGTVVLTLATIAPLVGPVLAGALSALPVLLVVMAPSVHRANGGHAAAALMQGTLASASGTIVFVIVLSVMLVPAGPWVAFALGLGAMAAADPVIRCLGAVRRLVPRDPVPLALLGLKSSLAAPAGTPKDNQYSDVPASPPGTM</sequence>
<evidence type="ECO:0000256" key="1">
    <source>
        <dbReference type="SAM" id="Phobius"/>
    </source>
</evidence>
<protein>
    <submittedName>
        <fullName evidence="2">Uncharacterized protein</fullName>
    </submittedName>
</protein>
<dbReference type="Proteomes" id="UP001521150">
    <property type="component" value="Unassembled WGS sequence"/>
</dbReference>